<evidence type="ECO:0000313" key="3">
    <source>
        <dbReference type="Proteomes" id="UP001443914"/>
    </source>
</evidence>
<dbReference type="PANTHER" id="PTHR31589:SF223">
    <property type="entry name" value="PROTEIN, PUTATIVE (DUF239)-RELATED"/>
    <property type="match status" value="1"/>
</dbReference>
<comment type="caution">
    <text evidence="2">The sequence shown here is derived from an EMBL/GenBank/DDBJ whole genome shotgun (WGS) entry which is preliminary data.</text>
</comment>
<dbReference type="Pfam" id="PF14365">
    <property type="entry name" value="Neprosin_AP"/>
    <property type="match status" value="1"/>
</dbReference>
<dbReference type="AlphaFoldDB" id="A0AAW1IRF5"/>
<evidence type="ECO:0000313" key="2">
    <source>
        <dbReference type="EMBL" id="KAK9692348.1"/>
    </source>
</evidence>
<dbReference type="Pfam" id="PF03080">
    <property type="entry name" value="Neprosin"/>
    <property type="match status" value="1"/>
</dbReference>
<dbReference type="EMBL" id="JBDFQZ010000009">
    <property type="protein sequence ID" value="KAK9692348.1"/>
    <property type="molecule type" value="Genomic_DNA"/>
</dbReference>
<name>A0AAW1IRF5_SAPOF</name>
<organism evidence="2 3">
    <name type="scientific">Saponaria officinalis</name>
    <name type="common">Common soapwort</name>
    <name type="synonym">Lychnis saponaria</name>
    <dbReference type="NCBI Taxonomy" id="3572"/>
    <lineage>
        <taxon>Eukaryota</taxon>
        <taxon>Viridiplantae</taxon>
        <taxon>Streptophyta</taxon>
        <taxon>Embryophyta</taxon>
        <taxon>Tracheophyta</taxon>
        <taxon>Spermatophyta</taxon>
        <taxon>Magnoliopsida</taxon>
        <taxon>eudicotyledons</taxon>
        <taxon>Gunneridae</taxon>
        <taxon>Pentapetalae</taxon>
        <taxon>Caryophyllales</taxon>
        <taxon>Caryophyllaceae</taxon>
        <taxon>Caryophylleae</taxon>
        <taxon>Saponaria</taxon>
    </lineage>
</organism>
<dbReference type="PANTHER" id="PTHR31589">
    <property type="entry name" value="PROTEIN, PUTATIVE (DUF239)-RELATED-RELATED"/>
    <property type="match status" value="1"/>
</dbReference>
<dbReference type="InterPro" id="IPR025521">
    <property type="entry name" value="Neprosin_propep"/>
</dbReference>
<accession>A0AAW1IRF5</accession>
<reference evidence="2" key="1">
    <citation type="submission" date="2024-03" db="EMBL/GenBank/DDBJ databases">
        <title>WGS assembly of Saponaria officinalis var. Norfolk2.</title>
        <authorList>
            <person name="Jenkins J."/>
            <person name="Shu S."/>
            <person name="Grimwood J."/>
            <person name="Barry K."/>
            <person name="Goodstein D."/>
            <person name="Schmutz J."/>
            <person name="Leebens-Mack J."/>
            <person name="Osbourn A."/>
        </authorList>
    </citation>
    <scope>NUCLEOTIDE SEQUENCE [LARGE SCALE GENOMIC DNA]</scope>
    <source>
        <strain evidence="2">JIC</strain>
    </source>
</reference>
<proteinExistence type="predicted"/>
<sequence length="353" mass="39848">MKLKMIFHFILILIFVINIIFFGEVHGRPLAQRPLLAHMTQKGQIYDCVDYYKQPAFDHPLLKNHIPKVRPNLTTSFQGKFVGFQGSCPDGTVPILRQFEDPPPKTIPAKAHCHAVVRTNKKKKFYGTSALPSLNKPKVQVNQWSAARLKLSNGPDSIEAGWMVYPTFFKDDEAHLYAKYKAGSTECLNTYCPGFVQEAKDLPLGTVPDTYSIISGEQHMWNISINKHQDDGNWWLSMTWPDSGTRQIGYWPKSLFTMLEDSATQVEWGGEIDDPGAVEPAPSMGSGLKAEYHQEESAFFQQITVVDESFNNVQPDGTEKYYDCPDLYTVLDWGDAGDDHGRLISYGGFYPLP</sequence>
<dbReference type="InterPro" id="IPR004314">
    <property type="entry name" value="Neprosin"/>
</dbReference>
<dbReference type="PROSITE" id="PS52045">
    <property type="entry name" value="NEPROSIN_PEP_CD"/>
    <property type="match status" value="1"/>
</dbReference>
<evidence type="ECO:0000259" key="1">
    <source>
        <dbReference type="PROSITE" id="PS52045"/>
    </source>
</evidence>
<feature type="domain" description="Neprosin PEP catalytic" evidence="1">
    <location>
        <begin position="106"/>
        <end position="353"/>
    </location>
</feature>
<gene>
    <name evidence="2" type="ORF">RND81_09G258000</name>
</gene>
<dbReference type="Proteomes" id="UP001443914">
    <property type="component" value="Unassembled WGS sequence"/>
</dbReference>
<keyword evidence="3" id="KW-1185">Reference proteome</keyword>
<dbReference type="InterPro" id="IPR053168">
    <property type="entry name" value="Glutamic_endopeptidase"/>
</dbReference>
<protein>
    <recommendedName>
        <fullName evidence="1">Neprosin PEP catalytic domain-containing protein</fullName>
    </recommendedName>
</protein>